<dbReference type="PANTHER" id="PTHR11022:SF73">
    <property type="entry name" value="PEPTIDOGLYCAN-RECOGNITION PROTEIN LD"/>
    <property type="match status" value="1"/>
</dbReference>
<dbReference type="SUPFAM" id="SSF55846">
    <property type="entry name" value="N-acetylmuramoyl-L-alanine amidase-like"/>
    <property type="match status" value="1"/>
</dbReference>
<keyword evidence="5" id="KW-1185">Reference proteome</keyword>
<dbReference type="PANTHER" id="PTHR11022">
    <property type="entry name" value="PEPTIDOGLYCAN RECOGNITION PROTEIN"/>
    <property type="match status" value="1"/>
</dbReference>
<gene>
    <name evidence="4" type="ORF">GE061_006276</name>
</gene>
<dbReference type="InterPro" id="IPR015510">
    <property type="entry name" value="PGRP"/>
</dbReference>
<dbReference type="InterPro" id="IPR036505">
    <property type="entry name" value="Amidase/PGRP_sf"/>
</dbReference>
<evidence type="ECO:0000256" key="1">
    <source>
        <dbReference type="ARBA" id="ARBA00022588"/>
    </source>
</evidence>
<comment type="caution">
    <text evidence="4">The sequence shown here is derived from an EMBL/GenBank/DDBJ whole genome shotgun (WGS) entry which is preliminary data.</text>
</comment>
<dbReference type="SMART" id="SM00701">
    <property type="entry name" value="PGRP"/>
    <property type="match status" value="1"/>
</dbReference>
<evidence type="ECO:0000256" key="2">
    <source>
        <dbReference type="ARBA" id="ARBA00022859"/>
    </source>
</evidence>
<evidence type="ECO:0000313" key="4">
    <source>
        <dbReference type="EMBL" id="KAF6199978.1"/>
    </source>
</evidence>
<organism evidence="4 5">
    <name type="scientific">Apolygus lucorum</name>
    <name type="common">Small green plant bug</name>
    <name type="synonym">Lygocoris lucorum</name>
    <dbReference type="NCBI Taxonomy" id="248454"/>
    <lineage>
        <taxon>Eukaryota</taxon>
        <taxon>Metazoa</taxon>
        <taxon>Ecdysozoa</taxon>
        <taxon>Arthropoda</taxon>
        <taxon>Hexapoda</taxon>
        <taxon>Insecta</taxon>
        <taxon>Pterygota</taxon>
        <taxon>Neoptera</taxon>
        <taxon>Paraneoptera</taxon>
        <taxon>Hemiptera</taxon>
        <taxon>Heteroptera</taxon>
        <taxon>Panheteroptera</taxon>
        <taxon>Cimicomorpha</taxon>
        <taxon>Miridae</taxon>
        <taxon>Mirini</taxon>
        <taxon>Apolygus</taxon>
    </lineage>
</organism>
<reference evidence="4" key="1">
    <citation type="journal article" date="2021" name="Mol. Ecol. Resour.">
        <title>Apolygus lucorum genome provides insights into omnivorousness and mesophyll feeding.</title>
        <authorList>
            <person name="Liu Y."/>
            <person name="Liu H."/>
            <person name="Wang H."/>
            <person name="Huang T."/>
            <person name="Liu B."/>
            <person name="Yang B."/>
            <person name="Yin L."/>
            <person name="Li B."/>
            <person name="Zhang Y."/>
            <person name="Zhang S."/>
            <person name="Jiang F."/>
            <person name="Zhang X."/>
            <person name="Ren Y."/>
            <person name="Wang B."/>
            <person name="Wang S."/>
            <person name="Lu Y."/>
            <person name="Wu K."/>
            <person name="Fan W."/>
            <person name="Wang G."/>
        </authorList>
    </citation>
    <scope>NUCLEOTIDE SEQUENCE</scope>
    <source>
        <strain evidence="4">12Hb</strain>
    </source>
</reference>
<protein>
    <recommendedName>
        <fullName evidence="3">Peptidoglycan recognition protein family domain-containing protein</fullName>
    </recommendedName>
</protein>
<sequence>MSLIRIGESSVSSSDDDNDTSSEGSGGTMDTRSSVLSLSLDEDVKNFTKYNIDNCTDFHVGPKLYAENCQITWNGESNLTPKNFMLENVETNSESSGGSASQSIISKWVPRRAHLYVVLLTIWLAIVTCVVIFVLGEEKVLKNVIPDNQSRTTPREYTTPQEYTTRHTEYATTPIFNSTTQQTIPPTTPPTPATTQLSTSAPSLTTLQPFPILISRDSWQGLQPPQNASRNRTQVRSVIVDNLNCDRCSGQVNCSKILRNLENATKTSLNFNFLIDDSGTMYEARGWNYASDEQTPFSVDIIKFGFIGNYGNSHLTEQQKEALSGFIAQYWKDFKTPPLVKAQCCRDIETEKGPDPFVTCDLYESMMFQVDTECISEVRNCDDRNLVVALLVDNGSDSAR</sequence>
<dbReference type="Proteomes" id="UP000466442">
    <property type="component" value="Unassembled WGS sequence"/>
</dbReference>
<feature type="domain" description="Peptidoglycan recognition protein family" evidence="3">
    <location>
        <begin position="211"/>
        <end position="349"/>
    </location>
</feature>
<dbReference type="AlphaFoldDB" id="A0A6A4JDY4"/>
<keyword evidence="1" id="KW-0399">Innate immunity</keyword>
<dbReference type="GO" id="GO:0009253">
    <property type="term" value="P:peptidoglycan catabolic process"/>
    <property type="evidence" value="ECO:0007669"/>
    <property type="project" value="InterPro"/>
</dbReference>
<accession>A0A6A4JDY4</accession>
<dbReference type="GO" id="GO:0008745">
    <property type="term" value="F:N-acetylmuramoyl-L-alanine amidase activity"/>
    <property type="evidence" value="ECO:0007669"/>
    <property type="project" value="InterPro"/>
</dbReference>
<evidence type="ECO:0000313" key="5">
    <source>
        <dbReference type="Proteomes" id="UP000466442"/>
    </source>
</evidence>
<name>A0A6A4JDY4_APOLU</name>
<proteinExistence type="predicted"/>
<dbReference type="EMBL" id="WIXP02000014">
    <property type="protein sequence ID" value="KAF6199978.1"/>
    <property type="molecule type" value="Genomic_DNA"/>
</dbReference>
<dbReference type="Gene3D" id="3.40.80.10">
    <property type="entry name" value="Peptidoglycan recognition protein-like"/>
    <property type="match status" value="1"/>
</dbReference>
<dbReference type="OrthoDB" id="6624324at2759"/>
<dbReference type="GO" id="GO:0008270">
    <property type="term" value="F:zinc ion binding"/>
    <property type="evidence" value="ECO:0007669"/>
    <property type="project" value="InterPro"/>
</dbReference>
<evidence type="ECO:0000259" key="3">
    <source>
        <dbReference type="SMART" id="SM00701"/>
    </source>
</evidence>
<keyword evidence="2" id="KW-0391">Immunity</keyword>
<dbReference type="GO" id="GO:0045087">
    <property type="term" value="P:innate immune response"/>
    <property type="evidence" value="ECO:0007669"/>
    <property type="project" value="UniProtKB-KW"/>
</dbReference>
<dbReference type="InterPro" id="IPR006619">
    <property type="entry name" value="PGRP_domain_met/bac"/>
</dbReference>